<dbReference type="InterPro" id="IPR001357">
    <property type="entry name" value="BRCT_dom"/>
</dbReference>
<dbReference type="GO" id="GO:0005694">
    <property type="term" value="C:chromosome"/>
    <property type="evidence" value="ECO:0007669"/>
    <property type="project" value="UniProtKB-SubCell"/>
</dbReference>
<evidence type="ECO:0000256" key="6">
    <source>
        <dbReference type="ARBA" id="ARBA00022490"/>
    </source>
</evidence>
<dbReference type="FunFam" id="3.40.50.10190:FF:000018">
    <property type="entry name" value="DNA topoisomerase 2-binding protein 1"/>
    <property type="match status" value="1"/>
</dbReference>
<keyword evidence="5" id="KW-0158">Chromosome</keyword>
<dbReference type="GO" id="GO:0033314">
    <property type="term" value="P:mitotic DNA replication checkpoint signaling"/>
    <property type="evidence" value="ECO:0007669"/>
    <property type="project" value="TreeGrafter"/>
</dbReference>
<evidence type="ECO:0000256" key="7">
    <source>
        <dbReference type="ARBA" id="ARBA00022553"/>
    </source>
</evidence>
<dbReference type="Pfam" id="PF00533">
    <property type="entry name" value="BRCT"/>
    <property type="match status" value="4"/>
</dbReference>
<feature type="domain" description="BRCT" evidence="16">
    <location>
        <begin position="638"/>
        <end position="735"/>
    </location>
</feature>
<keyword evidence="11" id="KW-0234">DNA repair</keyword>
<keyword evidence="18" id="KW-1185">Reference proteome</keyword>
<accession>A0AAV6VRQ8</accession>
<feature type="domain" description="BRCT" evidence="16">
    <location>
        <begin position="1236"/>
        <end position="1320"/>
    </location>
</feature>
<sequence>MSMSKEPHKYEVCFVKNEASNSESSENLQRAFEAMDSNQMEPIWITEEDCLQVSKKESKLYIMDPFEGQAFQHLKSVNCRIVGPLCILYCLEKEEILPKRPHPVYSVSMRRITVSCSNIDNGCRENVRSKVELMGGLFSKDFTKSVSHLVVGEVGSKKYQVAANYKLPIMTPSWIEDVWKNGQYKLIHATDSSFDKHKCPVFKGLVITVSQLSTSERADVQATIEENGGSYLAPLKARETTHLVLSDPSGDKYRYAKNWKIFCVNLNWVFDSVEAGYCKDENLYKIENTCKPEQPKRSTPNRDLTSCDLPMVDCSAITNASFVTHLDETIKSDISFPVVKKKNGQFPVLDEFDLSTLPNFGQFLDGCKIFLTGFNGTQMLKLRKIVNSTGGMRFSIYSESITHVVVGDLTKDFLQTLKSSSVTPYVVKVDWLLECCRKEDMVDEGPFLCMNPTLHSPEKEEPEHKPVSTSQIPKPLSRNEDNTPDHITDIFNQYICGQNAETSKKSENNSTKETKNSSIESVPQPRLPPDQHIEVVDLEEECTTGTQLLFAGLKFIIVGFGDKDTDILAKMIETHSGIVFGNEGSSTADIAVVPIIKHDYTICASNVVTNCWLQKCIEDSRMFEFDENELFKPIEIPIGAKPFESFVISVSQYSGTERDCLMHLAEVLGATCQEYFVRKANKSRGILSNTHLVVATPEGSKYEAAKKWKIPAVTKHWVLDAANLGVAPSLEKYLVDACVPVQMQEDNPINPDFQVLSKGKENVSQDIAEEVFAVPEKVSVRRSSVKITVANGFDEVKNVDLIKDMPKKIIETDLSTDLKLVPVNISSTPKHLNKLCSDNKNVDNFISPLISKPDLSVNESLSFNQSYKNNFHVSGLLKDLDSSVSQDHSLSASMKRQSLPIEDLFGKNLASCLRKVNKKVFTDDDSKIELSRNSFHEAAYPEPIVDNAVLKGVVVCISKKLVKMQTEIIEIVAALGGDYVWTYDSSCTHYVFAGKANDLTKEFREARSQGKKIVCPQWVYACKETQTLVDEELYPHTLKQNMSLTGEIAIVKTPVVTSESKPDIALIDVDEDSKSNDAAPTENNGVDFNQQLNDLLVAAKSAKKRQSKRLLHSVSSSPVNEISPIHRLHKQNSNSFIKPANKEENEDVDTQETYSQQSQSCPVVWDDPTGRMEREKIALLAAAQMNARNIPSTSTNKNDSTSKAQPKKSNSSTFNCDGLMDEFCTELPTHLEAPKMKKFMFTNIPDPKKLKYIEIIKQLGGEISDEKAFDLTATHLISEKPIKNEKLLSSVASGKWIIHPQYLIVSQQQNKFVPEEEFEWGGSSTGEFLNNLPNSSKKLATCPFRWRVKLNGTAGIKGAFHGWKVTVIADDKAKQATYVKILEAGGAEVFSSESSSSVLDKLSHAIVDMKKRTLSQLDLGPYVSNNIRCIKPEYLAFFLIEDPSPDVENFLIPEAKELMGASEQSSAKRRNLSVATRANKRTKLT</sequence>
<evidence type="ECO:0000256" key="5">
    <source>
        <dbReference type="ARBA" id="ARBA00022454"/>
    </source>
</evidence>
<evidence type="ECO:0000256" key="10">
    <source>
        <dbReference type="ARBA" id="ARBA00023125"/>
    </source>
</evidence>
<gene>
    <name evidence="17" type="ORF">JTE90_022176</name>
</gene>
<keyword evidence="8" id="KW-0677">Repeat</keyword>
<evidence type="ECO:0000259" key="16">
    <source>
        <dbReference type="PROSITE" id="PS50172"/>
    </source>
</evidence>
<dbReference type="PANTHER" id="PTHR13561">
    <property type="entry name" value="DNA REPLICATION REGULATOR DPB11-RELATED"/>
    <property type="match status" value="1"/>
</dbReference>
<dbReference type="GO" id="GO:0006270">
    <property type="term" value="P:DNA replication initiation"/>
    <property type="evidence" value="ECO:0007669"/>
    <property type="project" value="TreeGrafter"/>
</dbReference>
<protein>
    <recommendedName>
        <fullName evidence="16">BRCT domain-containing protein</fullName>
    </recommendedName>
</protein>
<dbReference type="Pfam" id="PF21298">
    <property type="entry name" value="TopBP1_BRCT0"/>
    <property type="match status" value="1"/>
</dbReference>
<feature type="region of interest" description="Disordered" evidence="15">
    <location>
        <begin position="1188"/>
        <end position="1213"/>
    </location>
</feature>
<comment type="similarity">
    <text evidence="14">Belongs to the TOPBP1 family.</text>
</comment>
<feature type="compositionally biased region" description="Basic and acidic residues" evidence="15">
    <location>
        <begin position="456"/>
        <end position="466"/>
    </location>
</feature>
<feature type="region of interest" description="Disordered" evidence="15">
    <location>
        <begin position="501"/>
        <end position="529"/>
    </location>
</feature>
<dbReference type="SUPFAM" id="SSF52113">
    <property type="entry name" value="BRCT domain"/>
    <property type="match status" value="7"/>
</dbReference>
<feature type="domain" description="BRCT" evidence="16">
    <location>
        <begin position="945"/>
        <end position="1036"/>
    </location>
</feature>
<evidence type="ECO:0000256" key="8">
    <source>
        <dbReference type="ARBA" id="ARBA00022737"/>
    </source>
</evidence>
<dbReference type="EMBL" id="JAFNEN010000040">
    <property type="protein sequence ID" value="KAG8198438.1"/>
    <property type="molecule type" value="Genomic_DNA"/>
</dbReference>
<feature type="domain" description="BRCT" evidence="16">
    <location>
        <begin position="197"/>
        <end position="286"/>
    </location>
</feature>
<feature type="compositionally biased region" description="Basic and acidic residues" evidence="15">
    <location>
        <begin position="502"/>
        <end position="515"/>
    </location>
</feature>
<dbReference type="PROSITE" id="PS50172">
    <property type="entry name" value="BRCT"/>
    <property type="match status" value="7"/>
</dbReference>
<evidence type="ECO:0000256" key="2">
    <source>
        <dbReference type="ARBA" id="ARBA00004286"/>
    </source>
</evidence>
<comment type="caution">
    <text evidence="17">The sequence shown here is derived from an EMBL/GenBank/DDBJ whole genome shotgun (WGS) entry which is preliminary data.</text>
</comment>
<keyword evidence="9" id="KW-0227">DNA damage</keyword>
<dbReference type="GO" id="GO:0000922">
    <property type="term" value="C:spindle pole"/>
    <property type="evidence" value="ECO:0007669"/>
    <property type="project" value="UniProtKB-SubCell"/>
</dbReference>
<dbReference type="InterPro" id="IPR057595">
    <property type="entry name" value="TopB1_SLF1_BRCT"/>
</dbReference>
<dbReference type="Proteomes" id="UP000827092">
    <property type="component" value="Unassembled WGS sequence"/>
</dbReference>
<evidence type="ECO:0000313" key="17">
    <source>
        <dbReference type="EMBL" id="KAG8198438.1"/>
    </source>
</evidence>
<dbReference type="FunFam" id="3.40.50.10190:FF:000020">
    <property type="entry name" value="DNA topoisomerase II binding protein 1"/>
    <property type="match status" value="1"/>
</dbReference>
<dbReference type="InterPro" id="IPR049542">
    <property type="entry name" value="TopBP1-like_BRCT0"/>
</dbReference>
<dbReference type="Gene3D" id="3.40.50.10190">
    <property type="entry name" value="BRCT domain"/>
    <property type="match status" value="9"/>
</dbReference>
<comment type="subcellular location">
    <subcellularLocation>
        <location evidence="2">Chromosome</location>
    </subcellularLocation>
    <subcellularLocation>
        <location evidence="3">Cytoplasm</location>
        <location evidence="3">Cytoskeleton</location>
        <location evidence="3">Microtubule organizing center</location>
        <location evidence="3">Centrosome</location>
    </subcellularLocation>
    <subcellularLocation>
        <location evidence="4">Cytoplasm</location>
        <location evidence="4">Cytoskeleton</location>
        <location evidence="4">Spindle pole</location>
    </subcellularLocation>
    <subcellularLocation>
        <location evidence="1">Nucleus</location>
    </subcellularLocation>
</comment>
<dbReference type="GO" id="GO:0007095">
    <property type="term" value="P:mitotic G2 DNA damage checkpoint signaling"/>
    <property type="evidence" value="ECO:0007669"/>
    <property type="project" value="TreeGrafter"/>
</dbReference>
<dbReference type="FunFam" id="3.40.50.10190:FF:000021">
    <property type="entry name" value="DNA topoisomerase II binding protein 1"/>
    <property type="match status" value="1"/>
</dbReference>
<feature type="domain" description="BRCT" evidence="16">
    <location>
        <begin position="545"/>
        <end position="630"/>
    </location>
</feature>
<dbReference type="CDD" id="cd17728">
    <property type="entry name" value="BRCT_TopBP1_rpt8"/>
    <property type="match status" value="1"/>
</dbReference>
<name>A0AAV6VRQ8_9ARAC</name>
<feature type="domain" description="BRCT" evidence="16">
    <location>
        <begin position="124"/>
        <end position="177"/>
    </location>
</feature>
<dbReference type="GO" id="GO:0006281">
    <property type="term" value="P:DNA repair"/>
    <property type="evidence" value="ECO:0007669"/>
    <property type="project" value="UniProtKB-KW"/>
</dbReference>
<dbReference type="CDD" id="cd18434">
    <property type="entry name" value="BRCT_TopBP1_rpt5"/>
    <property type="match status" value="1"/>
</dbReference>
<evidence type="ECO:0000256" key="1">
    <source>
        <dbReference type="ARBA" id="ARBA00004123"/>
    </source>
</evidence>
<dbReference type="CDD" id="cd17727">
    <property type="entry name" value="BRCT_TopBP1_rpt6"/>
    <property type="match status" value="1"/>
</dbReference>
<keyword evidence="6" id="KW-0963">Cytoplasm</keyword>
<evidence type="ECO:0000313" key="18">
    <source>
        <dbReference type="Proteomes" id="UP000827092"/>
    </source>
</evidence>
<evidence type="ECO:0000256" key="9">
    <source>
        <dbReference type="ARBA" id="ARBA00022763"/>
    </source>
</evidence>
<dbReference type="CDD" id="cd17731">
    <property type="entry name" value="BRCT_TopBP1_rpt2_like"/>
    <property type="match status" value="1"/>
</dbReference>
<keyword evidence="10" id="KW-0238">DNA-binding</keyword>
<feature type="region of interest" description="Disordered" evidence="15">
    <location>
        <begin position="453"/>
        <end position="483"/>
    </location>
</feature>
<dbReference type="Pfam" id="PF23294">
    <property type="entry name" value="BRCT_TopB1_SLF1"/>
    <property type="match status" value="1"/>
</dbReference>
<dbReference type="SMART" id="SM00292">
    <property type="entry name" value="BRCT"/>
    <property type="match status" value="8"/>
</dbReference>
<keyword evidence="13" id="KW-0539">Nucleus</keyword>
<organism evidence="17 18">
    <name type="scientific">Oedothorax gibbosus</name>
    <dbReference type="NCBI Taxonomy" id="931172"/>
    <lineage>
        <taxon>Eukaryota</taxon>
        <taxon>Metazoa</taxon>
        <taxon>Ecdysozoa</taxon>
        <taxon>Arthropoda</taxon>
        <taxon>Chelicerata</taxon>
        <taxon>Arachnida</taxon>
        <taxon>Araneae</taxon>
        <taxon>Araneomorphae</taxon>
        <taxon>Entelegynae</taxon>
        <taxon>Araneoidea</taxon>
        <taxon>Linyphiidae</taxon>
        <taxon>Erigoninae</taxon>
        <taxon>Oedothorax</taxon>
    </lineage>
</organism>
<feature type="compositionally biased region" description="Low complexity" evidence="15">
    <location>
        <begin position="1192"/>
        <end position="1203"/>
    </location>
</feature>
<reference evidence="17 18" key="1">
    <citation type="journal article" date="2022" name="Nat. Ecol. Evol.">
        <title>A masculinizing supergene underlies an exaggerated male reproductive morph in a spider.</title>
        <authorList>
            <person name="Hendrickx F."/>
            <person name="De Corte Z."/>
            <person name="Sonet G."/>
            <person name="Van Belleghem S.M."/>
            <person name="Kostlbacher S."/>
            <person name="Vangestel C."/>
        </authorList>
    </citation>
    <scope>NUCLEOTIDE SEQUENCE [LARGE SCALE GENOMIC DNA]</scope>
    <source>
        <strain evidence="17">W744_W776</strain>
    </source>
</reference>
<feature type="domain" description="BRCT" evidence="16">
    <location>
        <begin position="359"/>
        <end position="449"/>
    </location>
</feature>
<dbReference type="PANTHER" id="PTHR13561:SF20">
    <property type="entry name" value="DNA TOPOISOMERASE 2-BINDING PROTEIN 1"/>
    <property type="match status" value="1"/>
</dbReference>
<evidence type="ECO:0000256" key="3">
    <source>
        <dbReference type="ARBA" id="ARBA00004300"/>
    </source>
</evidence>
<evidence type="ECO:0000256" key="12">
    <source>
        <dbReference type="ARBA" id="ARBA00023212"/>
    </source>
</evidence>
<evidence type="ECO:0000256" key="14">
    <source>
        <dbReference type="ARBA" id="ARBA00061360"/>
    </source>
</evidence>
<dbReference type="Pfam" id="PF12738">
    <property type="entry name" value="PTCB-BRCT"/>
    <property type="match status" value="2"/>
</dbReference>
<dbReference type="CDD" id="cd17738">
    <property type="entry name" value="BRCT_TopBP1_rpt7"/>
    <property type="match status" value="1"/>
</dbReference>
<dbReference type="InterPro" id="IPR049936">
    <property type="entry name" value="TopBP1_BRCT_8"/>
</dbReference>
<dbReference type="InterPro" id="IPR036420">
    <property type="entry name" value="BRCT_dom_sf"/>
</dbReference>
<dbReference type="GO" id="GO:0005813">
    <property type="term" value="C:centrosome"/>
    <property type="evidence" value="ECO:0007669"/>
    <property type="project" value="UniProtKB-SubCell"/>
</dbReference>
<dbReference type="FunFam" id="3.40.50.10190:FF:000010">
    <property type="entry name" value="DNA topoisomerase II binding protein 1"/>
    <property type="match status" value="1"/>
</dbReference>
<evidence type="ECO:0000256" key="13">
    <source>
        <dbReference type="ARBA" id="ARBA00023242"/>
    </source>
</evidence>
<proteinExistence type="inferred from homology"/>
<evidence type="ECO:0000256" key="15">
    <source>
        <dbReference type="SAM" id="MobiDB-lite"/>
    </source>
</evidence>
<dbReference type="CDD" id="cd17718">
    <property type="entry name" value="BRCT_TopBP1_rpt3"/>
    <property type="match status" value="1"/>
</dbReference>
<keyword evidence="12" id="KW-0206">Cytoskeleton</keyword>
<evidence type="ECO:0000256" key="11">
    <source>
        <dbReference type="ARBA" id="ARBA00023204"/>
    </source>
</evidence>
<dbReference type="InterPro" id="IPR059215">
    <property type="entry name" value="BRCT2_TopBP1-like"/>
</dbReference>
<dbReference type="GO" id="GO:0003677">
    <property type="term" value="F:DNA binding"/>
    <property type="evidence" value="ECO:0007669"/>
    <property type="project" value="UniProtKB-KW"/>
</dbReference>
<keyword evidence="7" id="KW-0597">Phosphoprotein</keyword>
<dbReference type="GO" id="GO:0005634">
    <property type="term" value="C:nucleus"/>
    <property type="evidence" value="ECO:0007669"/>
    <property type="project" value="UniProtKB-SubCell"/>
</dbReference>
<evidence type="ECO:0000256" key="4">
    <source>
        <dbReference type="ARBA" id="ARBA00004647"/>
    </source>
</evidence>